<dbReference type="OrthoDB" id="9798918at2"/>
<evidence type="ECO:0000256" key="2">
    <source>
        <dbReference type="HAMAP-Rule" id="MF_00489"/>
    </source>
</evidence>
<accession>A0A2U3D6N9</accession>
<evidence type="ECO:0000313" key="3">
    <source>
        <dbReference type="EMBL" id="PWI56950.1"/>
    </source>
</evidence>
<name>A0A2U3D6N9_SULT2</name>
<dbReference type="InterPro" id="IPR003791">
    <property type="entry name" value="UPF0178"/>
</dbReference>
<evidence type="ECO:0000256" key="1">
    <source>
        <dbReference type="ARBA" id="ARBA00008522"/>
    </source>
</evidence>
<dbReference type="HAMAP" id="MF_00489">
    <property type="entry name" value="UPF0178"/>
    <property type="match status" value="1"/>
</dbReference>
<dbReference type="Proteomes" id="UP000245380">
    <property type="component" value="Unassembled WGS sequence"/>
</dbReference>
<comment type="similarity">
    <text evidence="1 2">Belongs to the UPF0178 family.</text>
</comment>
<reference evidence="3 4" key="1">
    <citation type="submission" date="2016-11" db="EMBL/GenBank/DDBJ databases">
        <title>Comparative genomics of Acidibacillus ferroxidans species.</title>
        <authorList>
            <person name="Oliveira G."/>
            <person name="Nunes G."/>
            <person name="Oliveira R."/>
            <person name="Araujo F."/>
            <person name="Salim A."/>
            <person name="Scholte L."/>
            <person name="Morais D."/>
            <person name="Nancucheo I."/>
            <person name="Johnson D.B."/>
            <person name="Grail B."/>
            <person name="Bittencourt J."/>
            <person name="Valadares R."/>
        </authorList>
    </citation>
    <scope>NUCLEOTIDE SEQUENCE [LARGE SCALE GENOMIC DNA]</scope>
    <source>
        <strain evidence="3 4">Y002</strain>
    </source>
</reference>
<dbReference type="Pfam" id="PF02639">
    <property type="entry name" value="DUF188"/>
    <property type="match status" value="1"/>
</dbReference>
<gene>
    <name evidence="3" type="ORF">BM613_11130</name>
</gene>
<sequence>MRIWVDADACPRGALAIIKEQAMLHGIEITTVSNYNHDLQGSNHLTVDASAQAADMAIVSRMIKGDLVITQDYGLAALALARQGMAISPMGQEFTPQNIDHLLTMRAINAKVRRSSKHAKIRGPSARTREDDLNFQHTLIEVLLRMKSAD</sequence>
<dbReference type="RefSeq" id="WP_109431278.1">
    <property type="nucleotide sequence ID" value="NZ_MPDK01000022.1"/>
</dbReference>
<dbReference type="PANTHER" id="PTHR35146">
    <property type="entry name" value="UPF0178 PROTEIN YAII"/>
    <property type="match status" value="1"/>
</dbReference>
<keyword evidence="4" id="KW-1185">Reference proteome</keyword>
<protein>
    <recommendedName>
        <fullName evidence="2">UPF0178 protein BM613_11130</fullName>
    </recommendedName>
</protein>
<organism evidence="3 4">
    <name type="scientific">Sulfoacidibacillus thermotolerans</name>
    <name type="common">Acidibacillus sulfuroxidans</name>
    <dbReference type="NCBI Taxonomy" id="1765684"/>
    <lineage>
        <taxon>Bacteria</taxon>
        <taxon>Bacillati</taxon>
        <taxon>Bacillota</taxon>
        <taxon>Bacilli</taxon>
        <taxon>Bacillales</taxon>
        <taxon>Alicyclobacillaceae</taxon>
        <taxon>Sulfoacidibacillus</taxon>
    </lineage>
</organism>
<dbReference type="EMBL" id="MPDK01000022">
    <property type="protein sequence ID" value="PWI56950.1"/>
    <property type="molecule type" value="Genomic_DNA"/>
</dbReference>
<evidence type="ECO:0000313" key="4">
    <source>
        <dbReference type="Proteomes" id="UP000245380"/>
    </source>
</evidence>
<dbReference type="AlphaFoldDB" id="A0A2U3D6N9"/>
<dbReference type="PANTHER" id="PTHR35146:SF1">
    <property type="entry name" value="UPF0178 PROTEIN YAII"/>
    <property type="match status" value="1"/>
</dbReference>
<proteinExistence type="inferred from homology"/>
<comment type="caution">
    <text evidence="3">The sequence shown here is derived from an EMBL/GenBank/DDBJ whole genome shotgun (WGS) entry which is preliminary data.</text>
</comment>